<dbReference type="PIRSF" id="PIRSF000876">
    <property type="entry name" value="RR_chemtxs_CheB"/>
    <property type="match status" value="1"/>
</dbReference>
<dbReference type="SMART" id="SM00448">
    <property type="entry name" value="REC"/>
    <property type="match status" value="1"/>
</dbReference>
<dbReference type="PANTHER" id="PTHR42872">
    <property type="entry name" value="PROTEIN-GLUTAMATE METHYLESTERASE/PROTEIN-GLUTAMINE GLUTAMINASE"/>
    <property type="match status" value="1"/>
</dbReference>
<proteinExistence type="inferred from homology"/>
<evidence type="ECO:0000313" key="12">
    <source>
        <dbReference type="EMBL" id="QQR30845.1"/>
    </source>
</evidence>
<dbReference type="PROSITE" id="PS50110">
    <property type="entry name" value="RESPONSE_REGULATORY"/>
    <property type="match status" value="1"/>
</dbReference>
<dbReference type="EC" id="3.1.1.61" evidence="6"/>
<keyword evidence="1 6" id="KW-0963">Cytoplasm</keyword>
<dbReference type="GO" id="GO:0005737">
    <property type="term" value="C:cytoplasm"/>
    <property type="evidence" value="ECO:0007669"/>
    <property type="project" value="UniProtKB-SubCell"/>
</dbReference>
<feature type="domain" description="CheB-type methylesterase" evidence="10">
    <location>
        <begin position="154"/>
        <end position="347"/>
    </location>
</feature>
<feature type="modified residue" description="4-aspartylphosphate" evidence="6 8">
    <location>
        <position position="57"/>
    </location>
</feature>
<feature type="active site" evidence="6 7">
    <location>
        <position position="289"/>
    </location>
</feature>
<evidence type="ECO:0000256" key="3">
    <source>
        <dbReference type="ARBA" id="ARBA00022801"/>
    </source>
</evidence>
<dbReference type="SUPFAM" id="SSF52172">
    <property type="entry name" value="CheY-like"/>
    <property type="match status" value="1"/>
</dbReference>
<dbReference type="EC" id="3.5.1.44" evidence="6"/>
<dbReference type="GO" id="GO:0006935">
    <property type="term" value="P:chemotaxis"/>
    <property type="evidence" value="ECO:0007669"/>
    <property type="project" value="UniProtKB-UniRule"/>
</dbReference>
<dbReference type="InterPro" id="IPR011006">
    <property type="entry name" value="CheY-like_superfamily"/>
</dbReference>
<evidence type="ECO:0000256" key="1">
    <source>
        <dbReference type="ARBA" id="ARBA00022490"/>
    </source>
</evidence>
<dbReference type="Proteomes" id="UP000196710">
    <property type="component" value="Chromosome"/>
</dbReference>
<evidence type="ECO:0000256" key="2">
    <source>
        <dbReference type="ARBA" id="ARBA00022500"/>
    </source>
</evidence>
<dbReference type="PROSITE" id="PS50122">
    <property type="entry name" value="CHEB"/>
    <property type="match status" value="1"/>
</dbReference>
<evidence type="ECO:0000259" key="10">
    <source>
        <dbReference type="PROSITE" id="PS50122"/>
    </source>
</evidence>
<comment type="catalytic activity">
    <reaction evidence="5 6">
        <text>[protein]-L-glutamate 5-O-methyl ester + H2O = L-glutamyl-[protein] + methanol + H(+)</text>
        <dbReference type="Rhea" id="RHEA:23236"/>
        <dbReference type="Rhea" id="RHEA-COMP:10208"/>
        <dbReference type="Rhea" id="RHEA-COMP:10311"/>
        <dbReference type="ChEBI" id="CHEBI:15377"/>
        <dbReference type="ChEBI" id="CHEBI:15378"/>
        <dbReference type="ChEBI" id="CHEBI:17790"/>
        <dbReference type="ChEBI" id="CHEBI:29973"/>
        <dbReference type="ChEBI" id="CHEBI:82795"/>
        <dbReference type="EC" id="3.1.1.61"/>
    </reaction>
</comment>
<dbReference type="Pfam" id="PF00072">
    <property type="entry name" value="Response_reg"/>
    <property type="match status" value="1"/>
</dbReference>
<dbReference type="InterPro" id="IPR035909">
    <property type="entry name" value="CheB_C"/>
</dbReference>
<accession>A0A1Z2XT54</accession>
<dbReference type="PANTHER" id="PTHR42872:SF6">
    <property type="entry name" value="PROTEIN-GLUTAMATE METHYLESTERASE_PROTEIN-GLUTAMINE GLUTAMINASE"/>
    <property type="match status" value="1"/>
</dbReference>
<comment type="PTM">
    <text evidence="6">Phosphorylated by CheA. Phosphorylation of the N-terminal regulatory domain activates the methylesterase activity.</text>
</comment>
<dbReference type="EMBL" id="CP021422">
    <property type="protein sequence ID" value="ASB41585.1"/>
    <property type="molecule type" value="Genomic_DNA"/>
</dbReference>
<dbReference type="NCBIfam" id="NF001965">
    <property type="entry name" value="PRK00742.1"/>
    <property type="match status" value="1"/>
</dbReference>
<dbReference type="GO" id="GO:0050568">
    <property type="term" value="F:protein-glutamine glutaminase activity"/>
    <property type="evidence" value="ECO:0007669"/>
    <property type="project" value="UniProtKB-UniRule"/>
</dbReference>
<evidence type="ECO:0000256" key="7">
    <source>
        <dbReference type="PROSITE-ProRule" id="PRU00050"/>
    </source>
</evidence>
<dbReference type="Gene3D" id="3.40.50.2300">
    <property type="match status" value="1"/>
</dbReference>
<protein>
    <recommendedName>
        <fullName evidence="6">Protein-glutamate methylesterase/protein-glutamine glutaminase</fullName>
        <ecNumber evidence="6">3.1.1.61</ecNumber>
        <ecNumber evidence="6">3.5.1.44</ecNumber>
    </recommendedName>
</protein>
<evidence type="ECO:0000256" key="4">
    <source>
        <dbReference type="ARBA" id="ARBA00024867"/>
    </source>
</evidence>
<comment type="function">
    <text evidence="4">May play the central regulatory role in sporulation. It may be an element of the effector pathway responsible for the activation of sporulation genes in response to nutritional stress. Spo0A may act in concert with spo0H (a sigma factor) to control the expression of some genes that are critical to the sporulation process.</text>
</comment>
<reference evidence="12 14" key="3">
    <citation type="submission" date="2020-11" db="EMBL/GenBank/DDBJ databases">
        <title>Closed and high quality bacterial genomes of the OMM12 community.</title>
        <authorList>
            <person name="Marbouty M."/>
            <person name="Lamy-Besnier Q."/>
            <person name="Debarbieux L."/>
            <person name="Koszul R."/>
        </authorList>
    </citation>
    <scope>NUCLEOTIDE SEQUENCE [LARGE SCALE GENOMIC DNA]</scope>
    <source>
        <strain evidence="12 14">KB18</strain>
    </source>
</reference>
<dbReference type="InterPro" id="IPR008248">
    <property type="entry name" value="CheB-like"/>
</dbReference>
<evidence type="ECO:0000256" key="5">
    <source>
        <dbReference type="ARBA" id="ARBA00048267"/>
    </source>
</evidence>
<reference evidence="11" key="1">
    <citation type="journal article" date="2017" name="Genome Announc.">
        <title>High-Quality Whole-Genome Sequences of the Oligo-Mouse-Microbiota Bacterial Community.</title>
        <authorList>
            <person name="Garzetti D."/>
            <person name="Brugiroux S."/>
            <person name="Bunk B."/>
            <person name="Pukall R."/>
            <person name="McCoy K.D."/>
            <person name="Macpherson A.J."/>
            <person name="Stecher B."/>
        </authorList>
    </citation>
    <scope>NUCLEOTIDE SEQUENCE</scope>
    <source>
        <strain evidence="11">KB18</strain>
    </source>
</reference>
<feature type="active site" evidence="6 7">
    <location>
        <position position="192"/>
    </location>
</feature>
<dbReference type="HAMAP" id="MF_00099">
    <property type="entry name" value="CheB_chemtxs"/>
    <property type="match status" value="1"/>
</dbReference>
<feature type="active site" evidence="6 7">
    <location>
        <position position="166"/>
    </location>
</feature>
<dbReference type="GO" id="GO:0008984">
    <property type="term" value="F:protein-glutamate methylesterase activity"/>
    <property type="evidence" value="ECO:0007669"/>
    <property type="project" value="UniProtKB-UniRule"/>
</dbReference>
<evidence type="ECO:0000313" key="13">
    <source>
        <dbReference type="Proteomes" id="UP000196710"/>
    </source>
</evidence>
<comment type="catalytic activity">
    <reaction evidence="6">
        <text>L-glutaminyl-[protein] + H2O = L-glutamyl-[protein] + NH4(+)</text>
        <dbReference type="Rhea" id="RHEA:16441"/>
        <dbReference type="Rhea" id="RHEA-COMP:10207"/>
        <dbReference type="Rhea" id="RHEA-COMP:10208"/>
        <dbReference type="ChEBI" id="CHEBI:15377"/>
        <dbReference type="ChEBI" id="CHEBI:28938"/>
        <dbReference type="ChEBI" id="CHEBI:29973"/>
        <dbReference type="ChEBI" id="CHEBI:30011"/>
        <dbReference type="EC" id="3.5.1.44"/>
    </reaction>
</comment>
<evidence type="ECO:0000313" key="11">
    <source>
        <dbReference type="EMBL" id="ASB41585.1"/>
    </source>
</evidence>
<keyword evidence="13" id="KW-1185">Reference proteome</keyword>
<comment type="function">
    <text evidence="6">Involved in chemotaxis. Part of a chemotaxis signal transduction system that modulates chemotaxis in response to various stimuli. Catalyzes the demethylation of specific methylglutamate residues introduced into the chemoreceptors (methyl-accepting chemotaxis proteins or MCP) by CheR. Also mediates the irreversible deamidation of specific glutamine residues to glutamic acid.</text>
</comment>
<dbReference type="Gene3D" id="3.40.50.180">
    <property type="entry name" value="Methylesterase CheB, C-terminal domain"/>
    <property type="match status" value="1"/>
</dbReference>
<dbReference type="Pfam" id="PF01339">
    <property type="entry name" value="CheB_methylest"/>
    <property type="match status" value="1"/>
</dbReference>
<evidence type="ECO:0000313" key="14">
    <source>
        <dbReference type="Proteomes" id="UP000596035"/>
    </source>
</evidence>
<evidence type="ECO:0000259" key="9">
    <source>
        <dbReference type="PROSITE" id="PS50110"/>
    </source>
</evidence>
<gene>
    <name evidence="6" type="primary">cheB</name>
    <name evidence="11" type="ORF">ADH66_13525</name>
    <name evidence="12" type="ORF">I5Q82_03865</name>
</gene>
<keyword evidence="2 6" id="KW-0145">Chemotaxis</keyword>
<dbReference type="Proteomes" id="UP000596035">
    <property type="component" value="Chromosome"/>
</dbReference>
<comment type="similarity">
    <text evidence="6">Belongs to the CheB family.</text>
</comment>
<dbReference type="InterPro" id="IPR001789">
    <property type="entry name" value="Sig_transdc_resp-reg_receiver"/>
</dbReference>
<keyword evidence="3 6" id="KW-0378">Hydrolase</keyword>
<dbReference type="CDD" id="cd17541">
    <property type="entry name" value="REC_CheB-like"/>
    <property type="match status" value="1"/>
</dbReference>
<sequence length="348" mass="37416">MANKIRVLVVDDSIIARKIIMEGLAKDPRIEVAGYAINAIDAENKLKSLNPDVMTCDVQMPGITGIEFLKKILPQHPLPVVLASSLNLRVFDALHAGAVGFVRKPDGVQSRDEFVRSLTEAVIEASHAKVRRPAKVGAVAVPELPVPATVGPIRGSQQYIIGLGASTGGTEATLEVMKRLPADIPAMVIVQHMPPGFTKMYAERLDRLCQMEVREAVNGDKLHKGLALVAPADLQCRINRNPAGEYYVSCTPGEKVSGHRPSVDALFMSMAENVHCKMMGIILTGMGADGAEGLLRMRRRGAYTIGQDKESCVVYGMPGVAYEKGAVCEQASIERVAGVLLRSLQAGK</sequence>
<dbReference type="GO" id="GO:0000156">
    <property type="term" value="F:phosphorelay response regulator activity"/>
    <property type="evidence" value="ECO:0007669"/>
    <property type="project" value="InterPro"/>
</dbReference>
<comment type="subcellular location">
    <subcellularLocation>
        <location evidence="6">Cytoplasm</location>
    </subcellularLocation>
</comment>
<name>A0A1Z2XT54_9FIRM</name>
<evidence type="ECO:0000256" key="6">
    <source>
        <dbReference type="HAMAP-Rule" id="MF_00099"/>
    </source>
</evidence>
<dbReference type="AlphaFoldDB" id="A0A1Z2XT54"/>
<dbReference type="InterPro" id="IPR000673">
    <property type="entry name" value="Sig_transdc_resp-reg_Me-estase"/>
</dbReference>
<dbReference type="EMBL" id="CP065321">
    <property type="protein sequence ID" value="QQR30845.1"/>
    <property type="molecule type" value="Genomic_DNA"/>
</dbReference>
<feature type="domain" description="Response regulatory" evidence="9">
    <location>
        <begin position="6"/>
        <end position="119"/>
    </location>
</feature>
<comment type="domain">
    <text evidence="6">Contains a C-terminal catalytic domain, and an N-terminal region which modulates catalytic activity.</text>
</comment>
<dbReference type="CDD" id="cd16432">
    <property type="entry name" value="CheB_Rec"/>
    <property type="match status" value="1"/>
</dbReference>
<dbReference type="KEGG" id="amur:ADH66_13525"/>
<dbReference type="SUPFAM" id="SSF52738">
    <property type="entry name" value="Methylesterase CheB, C-terminal domain"/>
    <property type="match status" value="1"/>
</dbReference>
<keyword evidence="6 8" id="KW-0597">Phosphoprotein</keyword>
<dbReference type="RefSeq" id="WP_066539637.1">
    <property type="nucleotide sequence ID" value="NZ_CP021422.1"/>
</dbReference>
<reference evidence="13" key="2">
    <citation type="submission" date="2017-05" db="EMBL/GenBank/DDBJ databases">
        <title>Improved OligoMM genomes.</title>
        <authorList>
            <person name="Garzetti D."/>
        </authorList>
    </citation>
    <scope>NUCLEOTIDE SEQUENCE [LARGE SCALE GENOMIC DNA]</scope>
    <source>
        <strain evidence="13">KB18</strain>
    </source>
</reference>
<evidence type="ECO:0000256" key="8">
    <source>
        <dbReference type="PROSITE-ProRule" id="PRU00169"/>
    </source>
</evidence>
<organism evidence="12 14">
    <name type="scientific">Acutalibacter muris</name>
    <dbReference type="NCBI Taxonomy" id="1796620"/>
    <lineage>
        <taxon>Bacteria</taxon>
        <taxon>Bacillati</taxon>
        <taxon>Bacillota</taxon>
        <taxon>Clostridia</taxon>
        <taxon>Eubacteriales</taxon>
        <taxon>Acutalibacteraceae</taxon>
        <taxon>Acutalibacter</taxon>
    </lineage>
</organism>